<sequence length="413" mass="45724">MRKTLLGATCLLVLGWLLLAAAAGPPAPLATGSPPATLPPPSGYHVRAGQVHDPDGRPVQLRGINHFGFNAPILQPQFLWKMGWKAQITQIKTLGFNAVRLPFVPDTLHVTTPVDQLSWLDGPENQQLVGKTPLQVLDLWMAEADRQGLYVVLDFHSVSAQRQYPTWFVDTPADFGLMYHGRAYTEQDWIDDLVFVAARYAHLRRFIGIDLYNEPNGIVRWSAGDSSAADPRYHWKTAAEKAAAAVLTANPDLLVFVAGITGNWDGREDSTIPMNYGENLQPQAYQPLDIRGDKLVLSPHTYGPDVYGKSTFEASDYPANLAAHWEVLFGQFHPRHAVIIGEWGGHYGRGPGAGPGDVAWQDALVEYLQGKGIHSSFYWCYTPNSDDTGGILDAQLRVREDKMALLRRHWGAQ</sequence>
<keyword evidence="7" id="KW-0624">Polysaccharide degradation</keyword>
<evidence type="ECO:0000256" key="6">
    <source>
        <dbReference type="ARBA" id="ARBA00023295"/>
    </source>
</evidence>
<evidence type="ECO:0000256" key="3">
    <source>
        <dbReference type="ARBA" id="ARBA00022801"/>
    </source>
</evidence>
<evidence type="ECO:0000256" key="4">
    <source>
        <dbReference type="ARBA" id="ARBA00023001"/>
    </source>
</evidence>
<evidence type="ECO:0000256" key="8">
    <source>
        <dbReference type="RuleBase" id="RU361153"/>
    </source>
</evidence>
<keyword evidence="6 8" id="KW-0326">Glycosidase</keyword>
<evidence type="ECO:0000256" key="7">
    <source>
        <dbReference type="ARBA" id="ARBA00023326"/>
    </source>
</evidence>
<dbReference type="SUPFAM" id="SSF51445">
    <property type="entry name" value="(Trans)glycosidases"/>
    <property type="match status" value="1"/>
</dbReference>
<dbReference type="Pfam" id="PF00150">
    <property type="entry name" value="Cellulase"/>
    <property type="match status" value="1"/>
</dbReference>
<keyword evidence="4" id="KW-0136">Cellulose degradation</keyword>
<gene>
    <name evidence="11" type="ORF">J2W68_002471</name>
</gene>
<evidence type="ECO:0000256" key="5">
    <source>
        <dbReference type="ARBA" id="ARBA00023277"/>
    </source>
</evidence>
<dbReference type="Gene3D" id="3.20.20.80">
    <property type="entry name" value="Glycosidases"/>
    <property type="match status" value="1"/>
</dbReference>
<keyword evidence="3 8" id="KW-0378">Hydrolase</keyword>
<evidence type="ECO:0000313" key="11">
    <source>
        <dbReference type="EMBL" id="MDR7193734.1"/>
    </source>
</evidence>
<keyword evidence="12" id="KW-1185">Reference proteome</keyword>
<evidence type="ECO:0000256" key="9">
    <source>
        <dbReference type="SAM" id="SignalP"/>
    </source>
</evidence>
<feature type="domain" description="Glycoside hydrolase family 5" evidence="10">
    <location>
        <begin position="53"/>
        <end position="385"/>
    </location>
</feature>
<dbReference type="InterPro" id="IPR018087">
    <property type="entry name" value="Glyco_hydro_5_CS"/>
</dbReference>
<evidence type="ECO:0000256" key="2">
    <source>
        <dbReference type="ARBA" id="ARBA00012601"/>
    </source>
</evidence>
<evidence type="ECO:0000313" key="12">
    <source>
        <dbReference type="Proteomes" id="UP001256588"/>
    </source>
</evidence>
<comment type="similarity">
    <text evidence="8">Belongs to the glycosyl hydrolase 5 (cellulase A) family.</text>
</comment>
<dbReference type="Proteomes" id="UP001256588">
    <property type="component" value="Unassembled WGS sequence"/>
</dbReference>
<reference evidence="11 12" key="1">
    <citation type="submission" date="2023-07" db="EMBL/GenBank/DDBJ databases">
        <title>Sorghum-associated microbial communities from plants grown in Nebraska, USA.</title>
        <authorList>
            <person name="Schachtman D."/>
        </authorList>
    </citation>
    <scope>NUCLEOTIDE SEQUENCE [LARGE SCALE GENOMIC DNA]</scope>
    <source>
        <strain evidence="11 12">4099</strain>
    </source>
</reference>
<dbReference type="InterPro" id="IPR017853">
    <property type="entry name" value="GH"/>
</dbReference>
<name>A0ABU1XY77_9GAMM</name>
<evidence type="ECO:0000259" key="10">
    <source>
        <dbReference type="Pfam" id="PF00150"/>
    </source>
</evidence>
<protein>
    <recommendedName>
        <fullName evidence="2">cellulase</fullName>
        <ecNumber evidence="2">3.2.1.4</ecNumber>
    </recommendedName>
</protein>
<proteinExistence type="inferred from homology"/>
<dbReference type="PANTHER" id="PTHR35923:SF2">
    <property type="entry name" value="ENDOGLUCANASE"/>
    <property type="match status" value="1"/>
</dbReference>
<comment type="catalytic activity">
    <reaction evidence="1">
        <text>Endohydrolysis of (1-&gt;4)-beta-D-glucosidic linkages in cellulose, lichenin and cereal beta-D-glucans.</text>
        <dbReference type="EC" id="3.2.1.4"/>
    </reaction>
</comment>
<accession>A0ABU1XY77</accession>
<feature type="chain" id="PRO_5046864861" description="cellulase" evidence="9">
    <location>
        <begin position="23"/>
        <end position="413"/>
    </location>
</feature>
<comment type="caution">
    <text evidence="11">The sequence shown here is derived from an EMBL/GenBank/DDBJ whole genome shotgun (WGS) entry which is preliminary data.</text>
</comment>
<dbReference type="RefSeq" id="WP_310236280.1">
    <property type="nucleotide sequence ID" value="NZ_JAVDWO010000009.1"/>
</dbReference>
<keyword evidence="5" id="KW-0119">Carbohydrate metabolism</keyword>
<dbReference type="EMBL" id="JAVDWO010000009">
    <property type="protein sequence ID" value="MDR7193734.1"/>
    <property type="molecule type" value="Genomic_DNA"/>
</dbReference>
<keyword evidence="9" id="KW-0732">Signal</keyword>
<dbReference type="InterPro" id="IPR001547">
    <property type="entry name" value="Glyco_hydro_5"/>
</dbReference>
<feature type="signal peptide" evidence="9">
    <location>
        <begin position="1"/>
        <end position="22"/>
    </location>
</feature>
<dbReference type="EC" id="3.2.1.4" evidence="2"/>
<dbReference type="PROSITE" id="PS00659">
    <property type="entry name" value="GLYCOSYL_HYDROL_F5"/>
    <property type="match status" value="1"/>
</dbReference>
<organism evidence="11 12">
    <name type="scientific">Luteimonas terrae</name>
    <dbReference type="NCBI Taxonomy" id="1530191"/>
    <lineage>
        <taxon>Bacteria</taxon>
        <taxon>Pseudomonadati</taxon>
        <taxon>Pseudomonadota</taxon>
        <taxon>Gammaproteobacteria</taxon>
        <taxon>Lysobacterales</taxon>
        <taxon>Lysobacteraceae</taxon>
        <taxon>Luteimonas</taxon>
    </lineage>
</organism>
<evidence type="ECO:0000256" key="1">
    <source>
        <dbReference type="ARBA" id="ARBA00000966"/>
    </source>
</evidence>
<dbReference type="PANTHER" id="PTHR35923">
    <property type="entry name" value="MAJOR EXTRACELLULAR ENDOGLUCANASE"/>
    <property type="match status" value="1"/>
</dbReference>